<accession>A0A7R8ZU84</accession>
<reference evidence="2" key="1">
    <citation type="submission" date="2020-11" db="EMBL/GenBank/DDBJ databases">
        <authorList>
            <person name="Tran Van P."/>
        </authorList>
    </citation>
    <scope>NUCLEOTIDE SEQUENCE</scope>
</reference>
<dbReference type="Gene3D" id="1.20.58.120">
    <property type="entry name" value="BAG domain"/>
    <property type="match status" value="1"/>
</dbReference>
<feature type="compositionally biased region" description="Polar residues" evidence="1">
    <location>
        <begin position="172"/>
        <end position="183"/>
    </location>
</feature>
<dbReference type="SUPFAM" id="SSF63491">
    <property type="entry name" value="BAG domain"/>
    <property type="match status" value="1"/>
</dbReference>
<dbReference type="EMBL" id="OB664118">
    <property type="protein sequence ID" value="CAD7232012.1"/>
    <property type="molecule type" value="Genomic_DNA"/>
</dbReference>
<dbReference type="SMART" id="SM00264">
    <property type="entry name" value="BAG"/>
    <property type="match status" value="1"/>
</dbReference>
<name>A0A7R8ZU84_9CRUS</name>
<evidence type="ECO:0000313" key="2">
    <source>
        <dbReference type="EMBL" id="CAD7232012.1"/>
    </source>
</evidence>
<dbReference type="PROSITE" id="PS51035">
    <property type="entry name" value="BAG"/>
    <property type="match status" value="1"/>
</dbReference>
<feature type="region of interest" description="Disordered" evidence="1">
    <location>
        <begin position="21"/>
        <end position="201"/>
    </location>
</feature>
<dbReference type="InterPro" id="IPR036533">
    <property type="entry name" value="BAG_dom_sf"/>
</dbReference>
<feature type="compositionally biased region" description="Basic and acidic residues" evidence="1">
    <location>
        <begin position="365"/>
        <end position="386"/>
    </location>
</feature>
<dbReference type="OrthoDB" id="333905at2759"/>
<dbReference type="Pfam" id="PF02179">
    <property type="entry name" value="BAG"/>
    <property type="match status" value="1"/>
</dbReference>
<sequence>MFPGRELDDFDDSAPFGFPCDSSGEFFAGAEERRPSHSNRMPNMGMPFGRQPFNTTGSPLFPGEDTFWNRGAPFNADSVEQTGRGNANMDAGKDPFDGKDSIPIKVIHESSESPEKKSEYSRLFPDQTEEPGKRQQPYGLRKHSAGVADQSPRRPVSRGSSAPPRSPERTSKNPSSRQKSPQCSEEKAEVPVQPQPPPKKKLVGVDLVKKVMDDVSDLGHRVETFCKEYRYLDEMLTQNILKLDVIDVEGKPELRAMRKEAIRNIQDLLYMLENKGKKPPPVNEMAEAQDLETKDKENSSEQMEVENSAEEQVPCENKAASENQHENGDERKEEHDTEMKEVEHKLDSCTEESENKTEASASSEPQKDSESKNEKTEVSAAEDGQK</sequence>
<dbReference type="InterPro" id="IPR003103">
    <property type="entry name" value="BAG_domain"/>
</dbReference>
<feature type="region of interest" description="Disordered" evidence="1">
    <location>
        <begin position="276"/>
        <end position="386"/>
    </location>
</feature>
<proteinExistence type="predicted"/>
<dbReference type="GO" id="GO:0051087">
    <property type="term" value="F:protein-folding chaperone binding"/>
    <property type="evidence" value="ECO:0007669"/>
    <property type="project" value="InterPro"/>
</dbReference>
<feature type="compositionally biased region" description="Basic and acidic residues" evidence="1">
    <location>
        <begin position="91"/>
        <end position="120"/>
    </location>
</feature>
<evidence type="ECO:0000256" key="1">
    <source>
        <dbReference type="SAM" id="MobiDB-lite"/>
    </source>
</evidence>
<protein>
    <submittedName>
        <fullName evidence="2">Uncharacterized protein</fullName>
    </submittedName>
</protein>
<organism evidence="2">
    <name type="scientific">Cyprideis torosa</name>
    <dbReference type="NCBI Taxonomy" id="163714"/>
    <lineage>
        <taxon>Eukaryota</taxon>
        <taxon>Metazoa</taxon>
        <taxon>Ecdysozoa</taxon>
        <taxon>Arthropoda</taxon>
        <taxon>Crustacea</taxon>
        <taxon>Oligostraca</taxon>
        <taxon>Ostracoda</taxon>
        <taxon>Podocopa</taxon>
        <taxon>Podocopida</taxon>
        <taxon>Cytherocopina</taxon>
        <taxon>Cytheroidea</taxon>
        <taxon>Cytherideidae</taxon>
        <taxon>Cyprideis</taxon>
    </lineage>
</organism>
<dbReference type="AlphaFoldDB" id="A0A7R8ZU84"/>
<feature type="compositionally biased region" description="Basic and acidic residues" evidence="1">
    <location>
        <begin position="323"/>
        <end position="357"/>
    </location>
</feature>
<gene>
    <name evidence="2" type="ORF">CTOB1V02_LOCUS9853</name>
</gene>